<accession>A0A095Z6D7</accession>
<proteinExistence type="predicted"/>
<dbReference type="AlphaFoldDB" id="A0A095Z6D7"/>
<evidence type="ECO:0000313" key="1">
    <source>
        <dbReference type="EMBL" id="KGF29886.1"/>
    </source>
</evidence>
<dbReference type="Proteomes" id="UP000029629">
    <property type="component" value="Unassembled WGS sequence"/>
</dbReference>
<protein>
    <submittedName>
        <fullName evidence="1">Uncharacterized protein</fullName>
    </submittedName>
</protein>
<dbReference type="EMBL" id="JRNI01000033">
    <property type="protein sequence ID" value="KGF29886.1"/>
    <property type="molecule type" value="Genomic_DNA"/>
</dbReference>
<organism evidence="1 2">
    <name type="scientific">Oligella urethralis DNF00040</name>
    <dbReference type="NCBI Taxonomy" id="1401065"/>
    <lineage>
        <taxon>Bacteria</taxon>
        <taxon>Pseudomonadati</taxon>
        <taxon>Pseudomonadota</taxon>
        <taxon>Betaproteobacteria</taxon>
        <taxon>Burkholderiales</taxon>
        <taxon>Alcaligenaceae</taxon>
        <taxon>Oligella</taxon>
    </lineage>
</organism>
<dbReference type="eggNOG" id="ENOG5033N61">
    <property type="taxonomic scope" value="Bacteria"/>
</dbReference>
<gene>
    <name evidence="1" type="ORF">HMPREF2130_08180</name>
</gene>
<reference evidence="1 2" key="1">
    <citation type="submission" date="2014-07" db="EMBL/GenBank/DDBJ databases">
        <authorList>
            <person name="McCorrison J."/>
            <person name="Sanka R."/>
            <person name="Torralba M."/>
            <person name="Gillis M."/>
            <person name="Haft D.H."/>
            <person name="Methe B."/>
            <person name="Sutton G."/>
            <person name="Nelson K.E."/>
        </authorList>
    </citation>
    <scope>NUCLEOTIDE SEQUENCE [LARGE SCALE GENOMIC DNA]</scope>
    <source>
        <strain evidence="1 2">DNF00040</strain>
    </source>
</reference>
<evidence type="ECO:0000313" key="2">
    <source>
        <dbReference type="Proteomes" id="UP000029629"/>
    </source>
</evidence>
<sequence>MEELKFGFNSHDIPVRLVNNTSPNDACASFYFRQGGEYYLLWVEHQNVEYRESDDLPRYAISCAINEGDDENPEIYSDTSKNDIFRSDDVKDLIAYFHS</sequence>
<name>A0A095Z6D7_9BURK</name>
<keyword evidence="2" id="KW-1185">Reference proteome</keyword>
<comment type="caution">
    <text evidence="1">The sequence shown here is derived from an EMBL/GenBank/DDBJ whole genome shotgun (WGS) entry which is preliminary data.</text>
</comment>
<dbReference type="RefSeq" id="WP_036559885.1">
    <property type="nucleotide sequence ID" value="NZ_JRNI01000033.1"/>
</dbReference>